<keyword evidence="2" id="KW-1185">Reference proteome</keyword>
<organism evidence="1 2">
    <name type="scientific">Scortum barcoo</name>
    <name type="common">barcoo grunter</name>
    <dbReference type="NCBI Taxonomy" id="214431"/>
    <lineage>
        <taxon>Eukaryota</taxon>
        <taxon>Metazoa</taxon>
        <taxon>Chordata</taxon>
        <taxon>Craniata</taxon>
        <taxon>Vertebrata</taxon>
        <taxon>Euteleostomi</taxon>
        <taxon>Actinopterygii</taxon>
        <taxon>Neopterygii</taxon>
        <taxon>Teleostei</taxon>
        <taxon>Neoteleostei</taxon>
        <taxon>Acanthomorphata</taxon>
        <taxon>Eupercaria</taxon>
        <taxon>Centrarchiformes</taxon>
        <taxon>Terapontoidei</taxon>
        <taxon>Terapontidae</taxon>
        <taxon>Scortum</taxon>
    </lineage>
</organism>
<sequence length="157" mass="17876">MVVIVSQHASAVELYEGEEFVLLPCEYQTFNLDDPTVVWRRYDLNPPTVHQRLQKAALLHLHRQNITRPTESEAHTAEGQRSATNPNTTPHTVDTAAASNHKQDQFPSMPQLWSCMRGRSLSCCPVSIRLVNLDDPTVVWSRSDLNPPTVHQRHCRM</sequence>
<dbReference type="EMBL" id="CM041532">
    <property type="protein sequence ID" value="KAI3376116.1"/>
    <property type="molecule type" value="Genomic_DNA"/>
</dbReference>
<proteinExistence type="predicted"/>
<gene>
    <name evidence="1" type="ORF">L3Q82_016638</name>
</gene>
<comment type="caution">
    <text evidence="1">The sequence shown here is derived from an EMBL/GenBank/DDBJ whole genome shotgun (WGS) entry which is preliminary data.</text>
</comment>
<feature type="non-terminal residue" evidence="1">
    <location>
        <position position="157"/>
    </location>
</feature>
<protein>
    <submittedName>
        <fullName evidence="1">Uncharacterized protein</fullName>
    </submittedName>
</protein>
<accession>A0ACB8X839</accession>
<evidence type="ECO:0000313" key="2">
    <source>
        <dbReference type="Proteomes" id="UP000831701"/>
    </source>
</evidence>
<evidence type="ECO:0000313" key="1">
    <source>
        <dbReference type="EMBL" id="KAI3376116.1"/>
    </source>
</evidence>
<name>A0ACB8X839_9TELE</name>
<dbReference type="Proteomes" id="UP000831701">
    <property type="component" value="Chromosome 2"/>
</dbReference>
<reference evidence="1" key="1">
    <citation type="submission" date="2022-04" db="EMBL/GenBank/DDBJ databases">
        <title>Jade perch genome.</title>
        <authorList>
            <person name="Chao B."/>
        </authorList>
    </citation>
    <scope>NUCLEOTIDE SEQUENCE</scope>
    <source>
        <strain evidence="1">CB-2022</strain>
    </source>
</reference>